<evidence type="ECO:0000256" key="1">
    <source>
        <dbReference type="SAM" id="MobiDB-lite"/>
    </source>
</evidence>
<reference evidence="2 3" key="1">
    <citation type="submission" date="2018-11" db="EMBL/GenBank/DDBJ databases">
        <authorList>
            <consortium name="Pathogen Informatics"/>
        </authorList>
    </citation>
    <scope>NUCLEOTIDE SEQUENCE [LARGE SCALE GENOMIC DNA]</scope>
</reference>
<evidence type="ECO:0000313" key="3">
    <source>
        <dbReference type="Proteomes" id="UP000050761"/>
    </source>
</evidence>
<reference evidence="4" key="2">
    <citation type="submission" date="2019-09" db="UniProtKB">
        <authorList>
            <consortium name="WormBaseParasite"/>
        </authorList>
    </citation>
    <scope>IDENTIFICATION</scope>
</reference>
<gene>
    <name evidence="2" type="ORF">HPBE_LOCUS12354</name>
</gene>
<feature type="region of interest" description="Disordered" evidence="1">
    <location>
        <begin position="1"/>
        <end position="82"/>
    </location>
</feature>
<dbReference type="EMBL" id="UZAH01027465">
    <property type="protein sequence ID" value="VDO91811.1"/>
    <property type="molecule type" value="Genomic_DNA"/>
</dbReference>
<name>A0A183FVJ9_HELPZ</name>
<evidence type="ECO:0000313" key="2">
    <source>
        <dbReference type="EMBL" id="VDO91811.1"/>
    </source>
</evidence>
<evidence type="ECO:0000313" key="4">
    <source>
        <dbReference type="WBParaSite" id="HPBE_0001235301-mRNA-1"/>
    </source>
</evidence>
<keyword evidence="3" id="KW-1185">Reference proteome</keyword>
<accession>A0A183FVJ9</accession>
<sequence>MARRGRGRYTQLTYRSLRRTPPVPRRRFTLAGPSRRPAKHCEDNTAQSIAAKPSQERGRSDNRSHTPVRALTPSPSPLHRSEHPITFALKSKFIQSPLRSRSMPTECALCGGNHATVVCRADLPYCVKAYILNKLSRCTRCIGSHSLEECYSKFACTKCGGTDHHEILCTAKPITTLPDPTVFHLFTNAILSVPADRNNLLPTMSPAPENLFFPLTNRTARLVTHVCR</sequence>
<accession>A0A3P7YW94</accession>
<organism evidence="3 4">
    <name type="scientific">Heligmosomoides polygyrus</name>
    <name type="common">Parasitic roundworm</name>
    <dbReference type="NCBI Taxonomy" id="6339"/>
    <lineage>
        <taxon>Eukaryota</taxon>
        <taxon>Metazoa</taxon>
        <taxon>Ecdysozoa</taxon>
        <taxon>Nematoda</taxon>
        <taxon>Chromadorea</taxon>
        <taxon>Rhabditida</taxon>
        <taxon>Rhabditina</taxon>
        <taxon>Rhabditomorpha</taxon>
        <taxon>Strongyloidea</taxon>
        <taxon>Heligmosomidae</taxon>
        <taxon>Heligmosomoides</taxon>
    </lineage>
</organism>
<feature type="compositionally biased region" description="Basic and acidic residues" evidence="1">
    <location>
        <begin position="54"/>
        <end position="64"/>
    </location>
</feature>
<proteinExistence type="predicted"/>
<protein>
    <submittedName>
        <fullName evidence="2 4">Uncharacterized protein</fullName>
    </submittedName>
</protein>
<dbReference type="WBParaSite" id="HPBE_0001235301-mRNA-1">
    <property type="protein sequence ID" value="HPBE_0001235301-mRNA-1"/>
    <property type="gene ID" value="HPBE_0001235301"/>
</dbReference>
<dbReference type="Proteomes" id="UP000050761">
    <property type="component" value="Unassembled WGS sequence"/>
</dbReference>
<dbReference type="AlphaFoldDB" id="A0A183FVJ9"/>